<dbReference type="EMBL" id="CP014674">
    <property type="protein sequence ID" value="AOX17103.1"/>
    <property type="molecule type" value="Genomic_DNA"/>
</dbReference>
<dbReference type="HAMAP" id="MF_00019">
    <property type="entry name" value="PlsX"/>
    <property type="match status" value="1"/>
</dbReference>
<comment type="catalytic activity">
    <reaction evidence="1 10">
        <text>a fatty acyl-[ACP] + phosphate = an acyl phosphate + holo-[ACP]</text>
        <dbReference type="Rhea" id="RHEA:42292"/>
        <dbReference type="Rhea" id="RHEA-COMP:9685"/>
        <dbReference type="Rhea" id="RHEA-COMP:14125"/>
        <dbReference type="ChEBI" id="CHEBI:43474"/>
        <dbReference type="ChEBI" id="CHEBI:59918"/>
        <dbReference type="ChEBI" id="CHEBI:64479"/>
        <dbReference type="ChEBI" id="CHEBI:138651"/>
        <dbReference type="EC" id="2.3.1.274"/>
    </reaction>
</comment>
<dbReference type="GO" id="GO:0006633">
    <property type="term" value="P:fatty acid biosynthetic process"/>
    <property type="evidence" value="ECO:0007669"/>
    <property type="project" value="UniProtKB-UniRule"/>
</dbReference>
<sequence>MNDVSAPAIPAAPFSLAIDAMGGDHAPDIVLAGLELAADRHPNARMLLVGDESLLKPQLAKYPKAARICEIRHASSAISMEMKPTSALRLRDSSLRVAIDAVAHEEAGGIVSAGNSGAMLALAKIVLKTLPGVTRPAMAAVNPSARGDVVMLDLGANISCDTRNLVEFAVMGEAFAKAVLGLPAPRIGLLNVGVEELKGDERLRRAAEILRESPLSDQFYGFVEGHDITAGTTDVVVTDGFSGNIALKTGEGALKLVSQLLQRVFKTNLLTRIGYLLVRPGLERMKEWIDPRRYNGAVFVGLNGIVVKSHGGADAEGFAAAIDVAMDAVTHSINEKIRTRLAQVERLMSAPSENESAEASAVA</sequence>
<comment type="subcellular location">
    <subcellularLocation>
        <location evidence="10">Cytoplasm</location>
    </subcellularLocation>
    <text evidence="10">Associated with the membrane possibly through PlsY.</text>
</comment>
<dbReference type="Gene3D" id="3.40.718.10">
    <property type="entry name" value="Isopropylmalate Dehydrogenase"/>
    <property type="match status" value="1"/>
</dbReference>
<dbReference type="SUPFAM" id="SSF53659">
    <property type="entry name" value="Isocitrate/Isopropylmalate dehydrogenase-like"/>
    <property type="match status" value="1"/>
</dbReference>
<keyword evidence="11" id="KW-0012">Acyltransferase</keyword>
<reference evidence="11 12" key="1">
    <citation type="journal article" date="2016" name="Microb. Cell Fact.">
        <title>Dissection of exopolysaccharide biosynthesis in Kozakia baliensis.</title>
        <authorList>
            <person name="Brandt J.U."/>
            <person name="Jakob F."/>
            <person name="Behr J."/>
            <person name="Geissler A.J."/>
            <person name="Vogel R.F."/>
        </authorList>
    </citation>
    <scope>NUCLEOTIDE SEQUENCE [LARGE SCALE GENOMIC DNA]</scope>
    <source>
        <strain evidence="11 12">DSM 14400</strain>
    </source>
</reference>
<dbReference type="UniPathway" id="UPA00085"/>
<dbReference type="PANTHER" id="PTHR30100">
    <property type="entry name" value="FATTY ACID/PHOSPHOLIPID SYNTHESIS PROTEIN PLSX"/>
    <property type="match status" value="1"/>
</dbReference>
<keyword evidence="5 10" id="KW-0443">Lipid metabolism</keyword>
<evidence type="ECO:0000256" key="4">
    <source>
        <dbReference type="ARBA" id="ARBA00022679"/>
    </source>
</evidence>
<proteinExistence type="inferred from homology"/>
<dbReference type="GO" id="GO:0005737">
    <property type="term" value="C:cytoplasm"/>
    <property type="evidence" value="ECO:0007669"/>
    <property type="project" value="UniProtKB-SubCell"/>
</dbReference>
<gene>
    <name evidence="10" type="primary">plsX</name>
    <name evidence="11" type="ORF">A0U89_08055</name>
</gene>
<dbReference type="KEGG" id="kba:A0U89_08055"/>
<comment type="pathway">
    <text evidence="10">Lipid metabolism; phospholipid metabolism.</text>
</comment>
<evidence type="ECO:0000256" key="9">
    <source>
        <dbReference type="ARBA" id="ARBA00046608"/>
    </source>
</evidence>
<evidence type="ECO:0000256" key="3">
    <source>
        <dbReference type="ARBA" id="ARBA00022516"/>
    </source>
</evidence>
<keyword evidence="4 10" id="KW-0808">Transferase</keyword>
<comment type="subunit">
    <text evidence="9 10">Homodimer. Probably interacts with PlsY.</text>
</comment>
<dbReference type="NCBIfam" id="TIGR00182">
    <property type="entry name" value="plsX"/>
    <property type="match status" value="1"/>
</dbReference>
<dbReference type="STRING" id="153496.A0U89_08055"/>
<comment type="function">
    <text evidence="10">Catalyzes the reversible formation of acyl-phosphate (acyl-PO(4)) from acyl-[acyl-carrier-protein] (acyl-ACP). This enzyme utilizes acyl-ACP as fatty acyl donor, but not acyl-CoA.</text>
</comment>
<keyword evidence="12" id="KW-1185">Reference proteome</keyword>
<dbReference type="GO" id="GO:0008654">
    <property type="term" value="P:phospholipid biosynthetic process"/>
    <property type="evidence" value="ECO:0007669"/>
    <property type="project" value="UniProtKB-KW"/>
</dbReference>
<evidence type="ECO:0000256" key="5">
    <source>
        <dbReference type="ARBA" id="ARBA00023098"/>
    </source>
</evidence>
<dbReference type="eggNOG" id="COG0416">
    <property type="taxonomic scope" value="Bacteria"/>
</dbReference>
<evidence type="ECO:0000256" key="6">
    <source>
        <dbReference type="ARBA" id="ARBA00023209"/>
    </source>
</evidence>
<dbReference type="InterPro" id="IPR003664">
    <property type="entry name" value="FA_synthesis"/>
</dbReference>
<evidence type="ECO:0000256" key="10">
    <source>
        <dbReference type="HAMAP-Rule" id="MF_00019"/>
    </source>
</evidence>
<keyword evidence="7 10" id="KW-1208">Phospholipid metabolism</keyword>
<evidence type="ECO:0000256" key="1">
    <source>
        <dbReference type="ARBA" id="ARBA00001232"/>
    </source>
</evidence>
<dbReference type="Proteomes" id="UP000179145">
    <property type="component" value="Chromosome"/>
</dbReference>
<dbReference type="AlphaFoldDB" id="A0A1D8UTY2"/>
<dbReference type="RefSeq" id="WP_029604459.1">
    <property type="nucleotide sequence ID" value="NZ_BJVW01000003.1"/>
</dbReference>
<dbReference type="PANTHER" id="PTHR30100:SF1">
    <property type="entry name" value="PHOSPHATE ACYLTRANSFERASE"/>
    <property type="match status" value="1"/>
</dbReference>
<dbReference type="PIRSF" id="PIRSF002465">
    <property type="entry name" value="Phsphlp_syn_PlsX"/>
    <property type="match status" value="1"/>
</dbReference>
<name>A0A1D8UTY2_9PROT</name>
<evidence type="ECO:0000256" key="8">
    <source>
        <dbReference type="ARBA" id="ARBA00024069"/>
    </source>
</evidence>
<keyword evidence="3 10" id="KW-0444">Lipid biosynthesis</keyword>
<organism evidence="11 12">
    <name type="scientific">Kozakia baliensis</name>
    <dbReference type="NCBI Taxonomy" id="153496"/>
    <lineage>
        <taxon>Bacteria</taxon>
        <taxon>Pseudomonadati</taxon>
        <taxon>Pseudomonadota</taxon>
        <taxon>Alphaproteobacteria</taxon>
        <taxon>Acetobacterales</taxon>
        <taxon>Acetobacteraceae</taxon>
        <taxon>Kozakia</taxon>
    </lineage>
</organism>
<evidence type="ECO:0000256" key="7">
    <source>
        <dbReference type="ARBA" id="ARBA00023264"/>
    </source>
</evidence>
<comment type="similarity">
    <text evidence="10">Belongs to the PlsX family.</text>
</comment>
<evidence type="ECO:0000313" key="12">
    <source>
        <dbReference type="Proteomes" id="UP000179145"/>
    </source>
</evidence>
<dbReference type="Pfam" id="PF02504">
    <property type="entry name" value="FA_synthesis"/>
    <property type="match status" value="1"/>
</dbReference>
<keyword evidence="6 10" id="KW-0594">Phospholipid biosynthesis</keyword>
<evidence type="ECO:0000256" key="2">
    <source>
        <dbReference type="ARBA" id="ARBA00022490"/>
    </source>
</evidence>
<dbReference type="InterPro" id="IPR012281">
    <property type="entry name" value="Phospholipid_synth_PlsX-like"/>
</dbReference>
<dbReference type="GO" id="GO:0043811">
    <property type="term" value="F:phosphate:acyl-[acyl carrier protein] acyltransferase activity"/>
    <property type="evidence" value="ECO:0007669"/>
    <property type="project" value="UniProtKB-UniRule"/>
</dbReference>
<protein>
    <recommendedName>
        <fullName evidence="8 10">Phosphate acyltransferase</fullName>
        <ecNumber evidence="8 10">2.3.1.274</ecNumber>
    </recommendedName>
    <alternativeName>
        <fullName evidence="10">Acyl-ACP phosphotransacylase</fullName>
    </alternativeName>
    <alternativeName>
        <fullName evidence="10">Acyl-[acyl-carrier-protein]--phosphate acyltransferase</fullName>
    </alternativeName>
    <alternativeName>
        <fullName evidence="10">Phosphate-acyl-ACP acyltransferase</fullName>
    </alternativeName>
</protein>
<dbReference type="OrthoDB" id="9806408at2"/>
<evidence type="ECO:0000313" key="11">
    <source>
        <dbReference type="EMBL" id="AOX17103.1"/>
    </source>
</evidence>
<keyword evidence="2 10" id="KW-0963">Cytoplasm</keyword>
<dbReference type="EC" id="2.3.1.274" evidence="8 10"/>
<accession>A0A1D8UTY2</accession>